<feature type="compositionally biased region" description="Polar residues" evidence="1">
    <location>
        <begin position="89"/>
        <end position="107"/>
    </location>
</feature>
<dbReference type="Proteomes" id="UP000268973">
    <property type="component" value="Unassembled WGS sequence"/>
</dbReference>
<evidence type="ECO:0000256" key="1">
    <source>
        <dbReference type="SAM" id="MobiDB-lite"/>
    </source>
</evidence>
<sequence length="451" mass="48066">MSALISQYPSVLTQAIPTVGAKKTDVSPLIEAESLFIEADGHLNVEPKNIETHISSLSKAHQSQTDGLVSMMSVMKSQSQPSGGMGIMSTPSQQPSGMSILSSPSQTSGGMGIMSSTTLAEYDIAKKLADSVMDQSQLVSDISAWTQGGSAVINPMLDIMLDDLLATPSLTQTEYEDIMQLMILDMAHNEAAWGLDIGGMLGLTDAQLEKYTGNITENFGSGAHAKYQGIGSESPEDIINWFLDDLVHTLSSEVGGKIAVDSVTAQVIDFFSSSTANSNALRVAGTNYLDTSGDVNLSIPNVSFSEQGAAVEKISPVHKLYILAGAAAEGISEDEWSGLLTNDAAYIENLLSVADGELDAYIVAKFPHGGSSSPGWSFDTGGQLDFNQGANAGIKSSHLVLHFENFPSRELTEDEIAELNRVGDATKVIQQTLKYWLQIMKDQRLASSRNI</sequence>
<dbReference type="RefSeq" id="WP_126573605.1">
    <property type="nucleotide sequence ID" value="NZ_RXZH01000002.1"/>
</dbReference>
<gene>
    <name evidence="2" type="ORF">EJ063_07670</name>
</gene>
<dbReference type="EMBL" id="RXZH01000002">
    <property type="protein sequence ID" value="RTZ16662.1"/>
    <property type="molecule type" value="Genomic_DNA"/>
</dbReference>
<keyword evidence="3" id="KW-1185">Reference proteome</keyword>
<accession>A0A432CXU0</accession>
<proteinExistence type="predicted"/>
<comment type="caution">
    <text evidence="2">The sequence shown here is derived from an EMBL/GenBank/DDBJ whole genome shotgun (WGS) entry which is preliminary data.</text>
</comment>
<evidence type="ECO:0000313" key="2">
    <source>
        <dbReference type="EMBL" id="RTZ16662.1"/>
    </source>
</evidence>
<feature type="region of interest" description="Disordered" evidence="1">
    <location>
        <begin position="80"/>
        <end position="107"/>
    </location>
</feature>
<evidence type="ECO:0000313" key="3">
    <source>
        <dbReference type="Proteomes" id="UP000268973"/>
    </source>
</evidence>
<dbReference type="AlphaFoldDB" id="A0A432CXU0"/>
<reference evidence="2 3" key="1">
    <citation type="submission" date="2018-12" db="EMBL/GenBank/DDBJ databases">
        <title>Vibrio sp. isolated from China Sea.</title>
        <authorList>
            <person name="Li Y."/>
        </authorList>
    </citation>
    <scope>NUCLEOTIDE SEQUENCE [LARGE SCALE GENOMIC DNA]</scope>
    <source>
        <strain evidence="2 3">BEI207</strain>
    </source>
</reference>
<protein>
    <submittedName>
        <fullName evidence="2">Uncharacterized protein</fullName>
    </submittedName>
</protein>
<dbReference type="OrthoDB" id="6463051at2"/>
<name>A0A432CXU0_9VIBR</name>
<organism evidence="2 3">
    <name type="scientific">Vibrio aquaticus</name>
    <dbReference type="NCBI Taxonomy" id="2496559"/>
    <lineage>
        <taxon>Bacteria</taxon>
        <taxon>Pseudomonadati</taxon>
        <taxon>Pseudomonadota</taxon>
        <taxon>Gammaproteobacteria</taxon>
        <taxon>Vibrionales</taxon>
        <taxon>Vibrionaceae</taxon>
        <taxon>Vibrio</taxon>
    </lineage>
</organism>